<dbReference type="EMBL" id="CAJVPY010027952">
    <property type="protein sequence ID" value="CAG8791873.1"/>
    <property type="molecule type" value="Genomic_DNA"/>
</dbReference>
<name>A0A9N9P5I9_9GLOM</name>
<organism evidence="1 2">
    <name type="scientific">Dentiscutata erythropus</name>
    <dbReference type="NCBI Taxonomy" id="1348616"/>
    <lineage>
        <taxon>Eukaryota</taxon>
        <taxon>Fungi</taxon>
        <taxon>Fungi incertae sedis</taxon>
        <taxon>Mucoromycota</taxon>
        <taxon>Glomeromycotina</taxon>
        <taxon>Glomeromycetes</taxon>
        <taxon>Diversisporales</taxon>
        <taxon>Gigasporaceae</taxon>
        <taxon>Dentiscutata</taxon>
    </lineage>
</organism>
<evidence type="ECO:0000313" key="1">
    <source>
        <dbReference type="EMBL" id="CAG8791873.1"/>
    </source>
</evidence>
<evidence type="ECO:0000313" key="2">
    <source>
        <dbReference type="Proteomes" id="UP000789405"/>
    </source>
</evidence>
<accession>A0A9N9P5I9</accession>
<comment type="caution">
    <text evidence="1">The sequence shown here is derived from an EMBL/GenBank/DDBJ whole genome shotgun (WGS) entry which is preliminary data.</text>
</comment>
<reference evidence="1" key="1">
    <citation type="submission" date="2021-06" db="EMBL/GenBank/DDBJ databases">
        <authorList>
            <person name="Kallberg Y."/>
            <person name="Tangrot J."/>
            <person name="Rosling A."/>
        </authorList>
    </citation>
    <scope>NUCLEOTIDE SEQUENCE</scope>
    <source>
        <strain evidence="1">MA453B</strain>
    </source>
</reference>
<gene>
    <name evidence="1" type="ORF">DERYTH_LOCUS21585</name>
</gene>
<keyword evidence="2" id="KW-1185">Reference proteome</keyword>
<protein>
    <submittedName>
        <fullName evidence="1">17621_t:CDS:1</fullName>
    </submittedName>
</protein>
<proteinExistence type="predicted"/>
<sequence>MNIINDNWSDNKKPYISRALIEVLLLPEEQPSLKQINVIKDLHTHENVERIIEGKFIDLSKEIEKIIKNLPILKDLKESIEDPKTNKQYF</sequence>
<dbReference type="Proteomes" id="UP000789405">
    <property type="component" value="Unassembled WGS sequence"/>
</dbReference>
<dbReference type="OrthoDB" id="2433724at2759"/>
<dbReference type="AlphaFoldDB" id="A0A9N9P5I9"/>